<feature type="compositionally biased region" description="Polar residues" evidence="1">
    <location>
        <begin position="112"/>
        <end position="154"/>
    </location>
</feature>
<reference evidence="2" key="1">
    <citation type="submission" date="2022-12" db="EMBL/GenBank/DDBJ databases">
        <authorList>
            <person name="Alioto T."/>
            <person name="Alioto T."/>
            <person name="Gomez Garrido J."/>
        </authorList>
    </citation>
    <scope>NUCLEOTIDE SEQUENCE</scope>
</reference>
<feature type="compositionally biased region" description="Low complexity" evidence="1">
    <location>
        <begin position="178"/>
        <end position="187"/>
    </location>
</feature>
<dbReference type="Proteomes" id="UP001178461">
    <property type="component" value="Chromosome W"/>
</dbReference>
<name>A0AA35LP96_9SAUR</name>
<organism evidence="2 3">
    <name type="scientific">Podarcis lilfordi</name>
    <name type="common">Lilford's wall lizard</name>
    <dbReference type="NCBI Taxonomy" id="74358"/>
    <lineage>
        <taxon>Eukaryota</taxon>
        <taxon>Metazoa</taxon>
        <taxon>Chordata</taxon>
        <taxon>Craniata</taxon>
        <taxon>Vertebrata</taxon>
        <taxon>Euteleostomi</taxon>
        <taxon>Lepidosauria</taxon>
        <taxon>Squamata</taxon>
        <taxon>Bifurcata</taxon>
        <taxon>Unidentata</taxon>
        <taxon>Episquamata</taxon>
        <taxon>Laterata</taxon>
        <taxon>Lacertibaenia</taxon>
        <taxon>Lacertidae</taxon>
        <taxon>Podarcis</taxon>
    </lineage>
</organism>
<dbReference type="AlphaFoldDB" id="A0AA35LP96"/>
<proteinExistence type="predicted"/>
<feature type="region of interest" description="Disordered" evidence="1">
    <location>
        <begin position="26"/>
        <end position="199"/>
    </location>
</feature>
<feature type="compositionally biased region" description="Polar residues" evidence="1">
    <location>
        <begin position="44"/>
        <end position="54"/>
    </location>
</feature>
<evidence type="ECO:0000313" key="3">
    <source>
        <dbReference type="Proteomes" id="UP001178461"/>
    </source>
</evidence>
<accession>A0AA35LP96</accession>
<keyword evidence="3" id="KW-1185">Reference proteome</keyword>
<sequence length="212" mass="22172">MPCNPEAFAQFFAAFETFYRQCRPGARALPVPPPASQDYIPDTLPSNLEPPSTCASGPGIAPPGPASASRPITSSQSSRSLGSKSGSSGGRAPPGRSSNTNSHQDIGVPSFFQEQPEQPTTVEGESGSSYKEEQQGSQDTSLAAAQTAPDTEQQGGKRKSKRKHTTKKGKKSRKSYSQDESGTSSSDSDSDAPHGGLLGLGRGYFWASFVGA</sequence>
<evidence type="ECO:0000256" key="1">
    <source>
        <dbReference type="SAM" id="MobiDB-lite"/>
    </source>
</evidence>
<evidence type="ECO:0000313" key="2">
    <source>
        <dbReference type="EMBL" id="CAI5799319.1"/>
    </source>
</evidence>
<gene>
    <name evidence="2" type="ORF">PODLI_1B017826</name>
</gene>
<dbReference type="EMBL" id="OX395145">
    <property type="protein sequence ID" value="CAI5799319.1"/>
    <property type="molecule type" value="Genomic_DNA"/>
</dbReference>
<protein>
    <submittedName>
        <fullName evidence="2">Uncharacterized protein</fullName>
    </submittedName>
</protein>
<feature type="compositionally biased region" description="Low complexity" evidence="1">
    <location>
        <begin position="66"/>
        <end position="98"/>
    </location>
</feature>
<feature type="compositionally biased region" description="Basic residues" evidence="1">
    <location>
        <begin position="156"/>
        <end position="174"/>
    </location>
</feature>